<dbReference type="Gene3D" id="1.10.1450.10">
    <property type="entry name" value="Tetraspanin"/>
    <property type="match status" value="1"/>
</dbReference>
<dbReference type="EMBL" id="AYCK01001473">
    <property type="status" value="NOT_ANNOTATED_CDS"/>
    <property type="molecule type" value="Genomic_DNA"/>
</dbReference>
<dbReference type="AlphaFoldDB" id="A0A096M4X2"/>
<feature type="transmembrane region" description="Helical" evidence="5">
    <location>
        <begin position="77"/>
        <end position="103"/>
    </location>
</feature>
<reference evidence="6" key="2">
    <citation type="submission" date="2025-08" db="UniProtKB">
        <authorList>
            <consortium name="Ensembl"/>
        </authorList>
    </citation>
    <scope>IDENTIFICATION</scope>
</reference>
<proteinExistence type="predicted"/>
<evidence type="ECO:0000256" key="5">
    <source>
        <dbReference type="SAM" id="Phobius"/>
    </source>
</evidence>
<dbReference type="Ensembl" id="ENSPFOT00000025089.1">
    <property type="protein sequence ID" value="ENSPFOP00000026463.1"/>
    <property type="gene ID" value="ENSPFOG00000015643.2"/>
</dbReference>
<keyword evidence="4 5" id="KW-0472">Membrane</keyword>
<evidence type="ECO:0000313" key="7">
    <source>
        <dbReference type="Proteomes" id="UP000028760"/>
    </source>
</evidence>
<accession>A0A096M4X2</accession>
<feature type="transmembrane region" description="Helical" evidence="5">
    <location>
        <begin position="222"/>
        <end position="244"/>
    </location>
</feature>
<reference evidence="6" key="3">
    <citation type="submission" date="2025-09" db="UniProtKB">
        <authorList>
            <consortium name="Ensembl"/>
        </authorList>
    </citation>
    <scope>IDENTIFICATION</scope>
</reference>
<dbReference type="InterPro" id="IPR008952">
    <property type="entry name" value="Tetraspanin_EC2_sf"/>
</dbReference>
<evidence type="ECO:0000313" key="6">
    <source>
        <dbReference type="Ensembl" id="ENSPFOP00000026463.1"/>
    </source>
</evidence>
<dbReference type="Proteomes" id="UP000028760">
    <property type="component" value="Unassembled WGS sequence"/>
</dbReference>
<reference evidence="7" key="1">
    <citation type="submission" date="2013-10" db="EMBL/GenBank/DDBJ databases">
        <authorList>
            <person name="Schartl M."/>
            <person name="Warren W."/>
        </authorList>
    </citation>
    <scope>NUCLEOTIDE SEQUENCE [LARGE SCALE GENOMIC DNA]</scope>
    <source>
        <strain evidence="7">female</strain>
    </source>
</reference>
<dbReference type="Pfam" id="PF00335">
    <property type="entry name" value="Tetraspanin"/>
    <property type="match status" value="1"/>
</dbReference>
<dbReference type="GO" id="GO:0016020">
    <property type="term" value="C:membrane"/>
    <property type="evidence" value="ECO:0007669"/>
    <property type="project" value="UniProtKB-SubCell"/>
</dbReference>
<name>A0A096M4X2_POEFO</name>
<feature type="transmembrane region" description="Helical" evidence="5">
    <location>
        <begin position="46"/>
        <end position="71"/>
    </location>
</feature>
<keyword evidence="7" id="KW-1185">Reference proteome</keyword>
<keyword evidence="2 5" id="KW-0812">Transmembrane</keyword>
<evidence type="ECO:0000256" key="3">
    <source>
        <dbReference type="ARBA" id="ARBA00022989"/>
    </source>
</evidence>
<dbReference type="GeneTree" id="ENSGT00940000174996"/>
<comment type="subcellular location">
    <subcellularLocation>
        <location evidence="1">Membrane</location>
        <topology evidence="1">Multi-pass membrane protein</topology>
    </subcellularLocation>
</comment>
<keyword evidence="3 5" id="KW-1133">Transmembrane helix</keyword>
<evidence type="ECO:0000256" key="2">
    <source>
        <dbReference type="ARBA" id="ARBA00022692"/>
    </source>
</evidence>
<dbReference type="InterPro" id="IPR018499">
    <property type="entry name" value="Tetraspanin/Peripherin"/>
</dbReference>
<organism evidence="6 7">
    <name type="scientific">Poecilia formosa</name>
    <name type="common">Amazon molly</name>
    <name type="synonym">Limia formosa</name>
    <dbReference type="NCBI Taxonomy" id="48698"/>
    <lineage>
        <taxon>Eukaryota</taxon>
        <taxon>Metazoa</taxon>
        <taxon>Chordata</taxon>
        <taxon>Craniata</taxon>
        <taxon>Vertebrata</taxon>
        <taxon>Euteleostomi</taxon>
        <taxon>Actinopterygii</taxon>
        <taxon>Neopterygii</taxon>
        <taxon>Teleostei</taxon>
        <taxon>Neoteleostei</taxon>
        <taxon>Acanthomorphata</taxon>
        <taxon>Ovalentaria</taxon>
        <taxon>Atherinomorphae</taxon>
        <taxon>Cyprinodontiformes</taxon>
        <taxon>Poeciliidae</taxon>
        <taxon>Poeciliinae</taxon>
        <taxon>Poecilia</taxon>
    </lineage>
</organism>
<protein>
    <submittedName>
        <fullName evidence="6">Tetraspanin-6-like</fullName>
    </submittedName>
</protein>
<feature type="transmembrane region" description="Helical" evidence="5">
    <location>
        <begin position="6"/>
        <end position="34"/>
    </location>
</feature>
<evidence type="ECO:0000256" key="1">
    <source>
        <dbReference type="ARBA" id="ARBA00004141"/>
    </source>
</evidence>
<sequence>VKYCVLNILHFVCIIRIGVIAGTAVFTLGIALFGHGIILHEEDDHALMGIYCFYGFSVITLLFAVIGGFGVWKEKKWALIVFAVGMILGCLFFIFLEISLPFAQKEMELSLKNNYLSMLPLSNVSESELSEFNHTQSEFRCCGITSHEDWENNIPESCQCDIDSSDDCILPGTNQNLCMLYFQVMVSVYSGVRRTWFQDSVSFSQPCIQALIQFEMRYFSTLLGIMLAKTLLWILSVGLCIAILCQLNKKVETPNVVYSREAKAGNYDILSDAQEPSLKTE</sequence>
<dbReference type="SUPFAM" id="SSF48652">
    <property type="entry name" value="Tetraspanin"/>
    <property type="match status" value="1"/>
</dbReference>
<evidence type="ECO:0000256" key="4">
    <source>
        <dbReference type="ARBA" id="ARBA00023136"/>
    </source>
</evidence>